<feature type="compositionally biased region" description="Polar residues" evidence="1">
    <location>
        <begin position="88"/>
        <end position="98"/>
    </location>
</feature>
<name>A0A8J5MED8_9STRA</name>
<protein>
    <submittedName>
        <fullName evidence="2">Uncharacterized protein</fullName>
    </submittedName>
</protein>
<sequence>VQAARDKEEDLRESDTVGTPPATPPSADDAEVSPLQEADEGKLVRMASQFQLRSDTPEDVRKHEGLSLMIPHTFAAQVAPVDKPMPTASPNTPGNRSTVARGRGPRIAAAPALPQPLKISGRTMEPRRTFARSYETYLTAINAPQTRWGEKIAMPAVLKAIVDRFNLVDVAFEREQNRLVKYLGDALVPDSLLNTSCPLAYRCRKTCGIERTWSHSVRGSRP</sequence>
<dbReference type="Proteomes" id="UP000709295">
    <property type="component" value="Unassembled WGS sequence"/>
</dbReference>
<organism evidence="2 3">
    <name type="scientific">Phytophthora aleatoria</name>
    <dbReference type="NCBI Taxonomy" id="2496075"/>
    <lineage>
        <taxon>Eukaryota</taxon>
        <taxon>Sar</taxon>
        <taxon>Stramenopiles</taxon>
        <taxon>Oomycota</taxon>
        <taxon>Peronosporomycetes</taxon>
        <taxon>Peronosporales</taxon>
        <taxon>Peronosporaceae</taxon>
        <taxon>Phytophthora</taxon>
    </lineage>
</organism>
<evidence type="ECO:0000313" key="2">
    <source>
        <dbReference type="EMBL" id="KAG6954368.1"/>
    </source>
</evidence>
<keyword evidence="3" id="KW-1185">Reference proteome</keyword>
<feature type="region of interest" description="Disordered" evidence="1">
    <location>
        <begin position="81"/>
        <end position="101"/>
    </location>
</feature>
<evidence type="ECO:0000313" key="3">
    <source>
        <dbReference type="Proteomes" id="UP000709295"/>
    </source>
</evidence>
<feature type="region of interest" description="Disordered" evidence="1">
    <location>
        <begin position="1"/>
        <end position="40"/>
    </location>
</feature>
<comment type="caution">
    <text evidence="2">The sequence shown here is derived from an EMBL/GenBank/DDBJ whole genome shotgun (WGS) entry which is preliminary data.</text>
</comment>
<feature type="non-terminal residue" evidence="2">
    <location>
        <position position="222"/>
    </location>
</feature>
<dbReference type="AlphaFoldDB" id="A0A8J5MED8"/>
<dbReference type="EMBL" id="JAENGY010000952">
    <property type="protein sequence ID" value="KAG6954368.1"/>
    <property type="molecule type" value="Genomic_DNA"/>
</dbReference>
<proteinExistence type="predicted"/>
<feature type="compositionally biased region" description="Basic and acidic residues" evidence="1">
    <location>
        <begin position="1"/>
        <end position="15"/>
    </location>
</feature>
<accession>A0A8J5MED8</accession>
<reference evidence="2" key="1">
    <citation type="submission" date="2021-01" db="EMBL/GenBank/DDBJ databases">
        <title>Phytophthora aleatoria, a newly-described species from Pinus radiata is distinct from Phytophthora cactorum isolates based on comparative genomics.</title>
        <authorList>
            <person name="Mcdougal R."/>
            <person name="Panda P."/>
            <person name="Williams N."/>
            <person name="Studholme D.J."/>
        </authorList>
    </citation>
    <scope>NUCLEOTIDE SEQUENCE</scope>
    <source>
        <strain evidence="2">NZFS 4037</strain>
    </source>
</reference>
<gene>
    <name evidence="2" type="ORF">JG688_00012385</name>
</gene>
<evidence type="ECO:0000256" key="1">
    <source>
        <dbReference type="SAM" id="MobiDB-lite"/>
    </source>
</evidence>